<keyword evidence="3" id="KW-1185">Reference proteome</keyword>
<evidence type="ECO:0000313" key="3">
    <source>
        <dbReference type="Proteomes" id="UP001626550"/>
    </source>
</evidence>
<feature type="region of interest" description="Disordered" evidence="1">
    <location>
        <begin position="85"/>
        <end position="111"/>
    </location>
</feature>
<feature type="region of interest" description="Disordered" evidence="1">
    <location>
        <begin position="156"/>
        <end position="188"/>
    </location>
</feature>
<evidence type="ECO:0000313" key="2">
    <source>
        <dbReference type="EMBL" id="KAL3312374.1"/>
    </source>
</evidence>
<gene>
    <name evidence="2" type="ORF">Ciccas_009033</name>
</gene>
<name>A0ABD2PY77_9PLAT</name>
<sequence>MKDLLGAEPSFHCHRLAKSTTENPAPLRITFALECDAIRALDLQGFLPRHLKLAPYHLNRDSSTCIEENNQDSTVTFAPPQTFVPEPTLHGNSDESTTRVTSTPPPATSNTVVPERGSVAAPYVVQKSAFSVPAALRFHSTNPKYQPKACSTNTESAAKALGTRKPAATAKTGLSRSSPNLAPARTAKTKDYRPPKLMDITIPPGRAFLPCNLSVPPPHINHSANQPFFPNPYKEVPPCPPGFKPFPYLTGNDSLTSSNLHPNPTWLAPQGATPPYPTYDLASSMPNPFAGSFSRPSPSFYRAASIF</sequence>
<comment type="caution">
    <text evidence="2">The sequence shown here is derived from an EMBL/GenBank/DDBJ whole genome shotgun (WGS) entry which is preliminary data.</text>
</comment>
<protein>
    <submittedName>
        <fullName evidence="2">Uncharacterized protein</fullName>
    </submittedName>
</protein>
<organism evidence="2 3">
    <name type="scientific">Cichlidogyrus casuarinus</name>
    <dbReference type="NCBI Taxonomy" id="1844966"/>
    <lineage>
        <taxon>Eukaryota</taxon>
        <taxon>Metazoa</taxon>
        <taxon>Spiralia</taxon>
        <taxon>Lophotrochozoa</taxon>
        <taxon>Platyhelminthes</taxon>
        <taxon>Monogenea</taxon>
        <taxon>Monopisthocotylea</taxon>
        <taxon>Dactylogyridea</taxon>
        <taxon>Ancyrocephalidae</taxon>
        <taxon>Cichlidogyrus</taxon>
    </lineage>
</organism>
<accession>A0ABD2PY77</accession>
<evidence type="ECO:0000256" key="1">
    <source>
        <dbReference type="SAM" id="MobiDB-lite"/>
    </source>
</evidence>
<dbReference type="EMBL" id="JBJKFK010001724">
    <property type="protein sequence ID" value="KAL3312374.1"/>
    <property type="molecule type" value="Genomic_DNA"/>
</dbReference>
<proteinExistence type="predicted"/>
<reference evidence="2 3" key="1">
    <citation type="submission" date="2024-11" db="EMBL/GenBank/DDBJ databases">
        <title>Adaptive evolution of stress response genes in parasites aligns with host niche diversity.</title>
        <authorList>
            <person name="Hahn C."/>
            <person name="Resl P."/>
        </authorList>
    </citation>
    <scope>NUCLEOTIDE SEQUENCE [LARGE SCALE GENOMIC DNA]</scope>
    <source>
        <strain evidence="2">EGGRZ-B1_66</strain>
        <tissue evidence="2">Body</tissue>
    </source>
</reference>
<dbReference type="AlphaFoldDB" id="A0ABD2PY77"/>
<dbReference type="Proteomes" id="UP001626550">
    <property type="component" value="Unassembled WGS sequence"/>
</dbReference>
<feature type="compositionally biased region" description="Polar residues" evidence="1">
    <location>
        <begin position="98"/>
        <end position="111"/>
    </location>
</feature>